<protein>
    <submittedName>
        <fullName evidence="2">Uncharacterized protein</fullName>
    </submittedName>
</protein>
<dbReference type="Proteomes" id="UP000007266">
    <property type="component" value="Linkage group 8"/>
</dbReference>
<reference evidence="2 3" key="2">
    <citation type="journal article" date="2010" name="Nucleic Acids Res.">
        <title>BeetleBase in 2010: revisions to provide comprehensive genomic information for Tribolium castaneum.</title>
        <authorList>
            <person name="Kim H.S."/>
            <person name="Murphy T."/>
            <person name="Xia J."/>
            <person name="Caragea D."/>
            <person name="Park Y."/>
            <person name="Beeman R.W."/>
            <person name="Lorenzen M.D."/>
            <person name="Butcher S."/>
            <person name="Manak J.R."/>
            <person name="Brown S.J."/>
        </authorList>
    </citation>
    <scope>GENOME REANNOTATION</scope>
    <source>
        <strain evidence="2 3">Georgia GA2</strain>
    </source>
</reference>
<keyword evidence="3" id="KW-1185">Reference proteome</keyword>
<sequence length="147" mass="17630">MNAKSITLVLHLPFGHFFNATTAENTCKEYGKRVKGALFPQNLQRTRTELNQRPWCRKKLFSAQQGRIDFRWETHRCEAKQKVDVRKNRADKIVFRIFDRLSAFGRFLNPKQRALDRKITYSWARVQVMRFKNFRKLAKIKHSTRMI</sequence>
<keyword evidence="1" id="KW-0732">Signal</keyword>
<evidence type="ECO:0000256" key="1">
    <source>
        <dbReference type="SAM" id="SignalP"/>
    </source>
</evidence>
<evidence type="ECO:0000313" key="2">
    <source>
        <dbReference type="EMBL" id="EFA09022.1"/>
    </source>
</evidence>
<reference evidence="2 3" key="1">
    <citation type="journal article" date="2008" name="Nature">
        <title>The genome of the model beetle and pest Tribolium castaneum.</title>
        <authorList>
            <consortium name="Tribolium Genome Sequencing Consortium"/>
            <person name="Richards S."/>
            <person name="Gibbs R.A."/>
            <person name="Weinstock G.M."/>
            <person name="Brown S.J."/>
            <person name="Denell R."/>
            <person name="Beeman R.W."/>
            <person name="Gibbs R."/>
            <person name="Beeman R.W."/>
            <person name="Brown S.J."/>
            <person name="Bucher G."/>
            <person name="Friedrich M."/>
            <person name="Grimmelikhuijzen C.J."/>
            <person name="Klingler M."/>
            <person name="Lorenzen M."/>
            <person name="Richards S."/>
            <person name="Roth S."/>
            <person name="Schroder R."/>
            <person name="Tautz D."/>
            <person name="Zdobnov E.M."/>
            <person name="Muzny D."/>
            <person name="Gibbs R.A."/>
            <person name="Weinstock G.M."/>
            <person name="Attaway T."/>
            <person name="Bell S."/>
            <person name="Buhay C.J."/>
            <person name="Chandrabose M.N."/>
            <person name="Chavez D."/>
            <person name="Clerk-Blankenburg K.P."/>
            <person name="Cree A."/>
            <person name="Dao M."/>
            <person name="Davis C."/>
            <person name="Chacko J."/>
            <person name="Dinh H."/>
            <person name="Dugan-Rocha S."/>
            <person name="Fowler G."/>
            <person name="Garner T.T."/>
            <person name="Garnes J."/>
            <person name="Gnirke A."/>
            <person name="Hawes A."/>
            <person name="Hernandez J."/>
            <person name="Hines S."/>
            <person name="Holder M."/>
            <person name="Hume J."/>
            <person name="Jhangiani S.N."/>
            <person name="Joshi V."/>
            <person name="Khan Z.M."/>
            <person name="Jackson L."/>
            <person name="Kovar C."/>
            <person name="Kowis A."/>
            <person name="Lee S."/>
            <person name="Lewis L.R."/>
            <person name="Margolis J."/>
            <person name="Morgan M."/>
            <person name="Nazareth L.V."/>
            <person name="Nguyen N."/>
            <person name="Okwuonu G."/>
            <person name="Parker D."/>
            <person name="Richards S."/>
            <person name="Ruiz S.J."/>
            <person name="Santibanez J."/>
            <person name="Savard J."/>
            <person name="Scherer S.E."/>
            <person name="Schneider B."/>
            <person name="Sodergren E."/>
            <person name="Tautz D."/>
            <person name="Vattahil S."/>
            <person name="Villasana D."/>
            <person name="White C.S."/>
            <person name="Wright R."/>
            <person name="Park Y."/>
            <person name="Beeman R.W."/>
            <person name="Lord J."/>
            <person name="Oppert B."/>
            <person name="Lorenzen M."/>
            <person name="Brown S."/>
            <person name="Wang L."/>
            <person name="Savard J."/>
            <person name="Tautz D."/>
            <person name="Richards S."/>
            <person name="Weinstock G."/>
            <person name="Gibbs R.A."/>
            <person name="Liu Y."/>
            <person name="Worley K."/>
            <person name="Weinstock G."/>
            <person name="Elsik C.G."/>
            <person name="Reese J.T."/>
            <person name="Elhaik E."/>
            <person name="Landan G."/>
            <person name="Graur D."/>
            <person name="Arensburger P."/>
            <person name="Atkinson P."/>
            <person name="Beeman R.W."/>
            <person name="Beidler J."/>
            <person name="Brown S.J."/>
            <person name="Demuth J.P."/>
            <person name="Drury D.W."/>
            <person name="Du Y.Z."/>
            <person name="Fujiwara H."/>
            <person name="Lorenzen M."/>
            <person name="Maselli V."/>
            <person name="Osanai M."/>
            <person name="Park Y."/>
            <person name="Robertson H.M."/>
            <person name="Tu Z."/>
            <person name="Wang J.J."/>
            <person name="Wang S."/>
            <person name="Richards S."/>
            <person name="Song H."/>
            <person name="Zhang L."/>
            <person name="Sodergren E."/>
            <person name="Werner D."/>
            <person name="Stanke M."/>
            <person name="Morgenstern B."/>
            <person name="Solovyev V."/>
            <person name="Kosarev P."/>
            <person name="Brown G."/>
            <person name="Chen H.C."/>
            <person name="Ermolaeva O."/>
            <person name="Hlavina W."/>
            <person name="Kapustin Y."/>
            <person name="Kiryutin B."/>
            <person name="Kitts P."/>
            <person name="Maglott D."/>
            <person name="Pruitt K."/>
            <person name="Sapojnikov V."/>
            <person name="Souvorov A."/>
            <person name="Mackey A.J."/>
            <person name="Waterhouse R.M."/>
            <person name="Wyder S."/>
            <person name="Zdobnov E.M."/>
            <person name="Zdobnov E.M."/>
            <person name="Wyder S."/>
            <person name="Kriventseva E.V."/>
            <person name="Kadowaki T."/>
            <person name="Bork P."/>
            <person name="Aranda M."/>
            <person name="Bao R."/>
            <person name="Beermann A."/>
            <person name="Berns N."/>
            <person name="Bolognesi R."/>
            <person name="Bonneton F."/>
            <person name="Bopp D."/>
            <person name="Brown S.J."/>
            <person name="Bucher G."/>
            <person name="Butts T."/>
            <person name="Chaumot A."/>
            <person name="Denell R.E."/>
            <person name="Ferrier D.E."/>
            <person name="Friedrich M."/>
            <person name="Gordon C.M."/>
            <person name="Jindra M."/>
            <person name="Klingler M."/>
            <person name="Lan Q."/>
            <person name="Lattorff H.M."/>
            <person name="Laudet V."/>
            <person name="von Levetsow C."/>
            <person name="Liu Z."/>
            <person name="Lutz R."/>
            <person name="Lynch J.A."/>
            <person name="da Fonseca R.N."/>
            <person name="Posnien N."/>
            <person name="Reuter R."/>
            <person name="Roth S."/>
            <person name="Savard J."/>
            <person name="Schinko J.B."/>
            <person name="Schmitt C."/>
            <person name="Schoppmeier M."/>
            <person name="Schroder R."/>
            <person name="Shippy T.D."/>
            <person name="Simonnet F."/>
            <person name="Marques-Souza H."/>
            <person name="Tautz D."/>
            <person name="Tomoyasu Y."/>
            <person name="Trauner J."/>
            <person name="Van der Zee M."/>
            <person name="Vervoort M."/>
            <person name="Wittkopp N."/>
            <person name="Wimmer E.A."/>
            <person name="Yang X."/>
            <person name="Jones A.K."/>
            <person name="Sattelle D.B."/>
            <person name="Ebert P.R."/>
            <person name="Nelson D."/>
            <person name="Scott J.G."/>
            <person name="Beeman R.W."/>
            <person name="Muthukrishnan S."/>
            <person name="Kramer K.J."/>
            <person name="Arakane Y."/>
            <person name="Beeman R.W."/>
            <person name="Zhu Q."/>
            <person name="Hogenkamp D."/>
            <person name="Dixit R."/>
            <person name="Oppert B."/>
            <person name="Jiang H."/>
            <person name="Zou Z."/>
            <person name="Marshall J."/>
            <person name="Elpidina E."/>
            <person name="Vinokurov K."/>
            <person name="Oppert C."/>
            <person name="Zou Z."/>
            <person name="Evans J."/>
            <person name="Lu Z."/>
            <person name="Zhao P."/>
            <person name="Sumathipala N."/>
            <person name="Altincicek B."/>
            <person name="Vilcinskas A."/>
            <person name="Williams M."/>
            <person name="Hultmark D."/>
            <person name="Hetru C."/>
            <person name="Jiang H."/>
            <person name="Grimmelikhuijzen C.J."/>
            <person name="Hauser F."/>
            <person name="Cazzamali G."/>
            <person name="Williamson M."/>
            <person name="Park Y."/>
            <person name="Li B."/>
            <person name="Tanaka Y."/>
            <person name="Predel R."/>
            <person name="Neupert S."/>
            <person name="Schachtner J."/>
            <person name="Verleyen P."/>
            <person name="Raible F."/>
            <person name="Bork P."/>
            <person name="Friedrich M."/>
            <person name="Walden K.K."/>
            <person name="Robertson H.M."/>
            <person name="Angeli S."/>
            <person name="Foret S."/>
            <person name="Bucher G."/>
            <person name="Schuetz S."/>
            <person name="Maleszka R."/>
            <person name="Wimmer E.A."/>
            <person name="Beeman R.W."/>
            <person name="Lorenzen M."/>
            <person name="Tomoyasu Y."/>
            <person name="Miller S.C."/>
            <person name="Grossmann D."/>
            <person name="Bucher G."/>
        </authorList>
    </citation>
    <scope>NUCLEOTIDE SEQUENCE [LARGE SCALE GENOMIC DNA]</scope>
    <source>
        <strain evidence="2 3">Georgia GA2</strain>
    </source>
</reference>
<gene>
    <name evidence="2" type="primary">GLEAN_06731</name>
    <name evidence="2" type="ORF">TcasGA2_TC006731</name>
</gene>
<organism evidence="2 3">
    <name type="scientific">Tribolium castaneum</name>
    <name type="common">Red flour beetle</name>
    <dbReference type="NCBI Taxonomy" id="7070"/>
    <lineage>
        <taxon>Eukaryota</taxon>
        <taxon>Metazoa</taxon>
        <taxon>Ecdysozoa</taxon>
        <taxon>Arthropoda</taxon>
        <taxon>Hexapoda</taxon>
        <taxon>Insecta</taxon>
        <taxon>Pterygota</taxon>
        <taxon>Neoptera</taxon>
        <taxon>Endopterygota</taxon>
        <taxon>Coleoptera</taxon>
        <taxon>Polyphaga</taxon>
        <taxon>Cucujiformia</taxon>
        <taxon>Tenebrionidae</taxon>
        <taxon>Tenebrionidae incertae sedis</taxon>
        <taxon>Tribolium</taxon>
    </lineage>
</organism>
<evidence type="ECO:0000313" key="3">
    <source>
        <dbReference type="Proteomes" id="UP000007266"/>
    </source>
</evidence>
<feature type="signal peptide" evidence="1">
    <location>
        <begin position="1"/>
        <end position="23"/>
    </location>
</feature>
<dbReference type="HOGENOM" id="CLU_1770472_0_0_1"/>
<dbReference type="EMBL" id="KQ971363">
    <property type="protein sequence ID" value="EFA09022.1"/>
    <property type="molecule type" value="Genomic_DNA"/>
</dbReference>
<name>D6WYX7_TRICA</name>
<dbReference type="AlphaFoldDB" id="D6WYX7"/>
<feature type="chain" id="PRO_5003090397" evidence="1">
    <location>
        <begin position="24"/>
        <end position="147"/>
    </location>
</feature>
<proteinExistence type="predicted"/>
<accession>D6WYX7</accession>
<dbReference type="InParanoid" id="D6WYX7"/>